<feature type="domain" description="GST N-terminal" evidence="5">
    <location>
        <begin position="1"/>
        <end position="82"/>
    </location>
</feature>
<dbReference type="SUPFAM" id="SSF47616">
    <property type="entry name" value="GST C-terminal domain-like"/>
    <property type="match status" value="1"/>
</dbReference>
<dbReference type="EC" id="2.5.1.18" evidence="1"/>
<dbReference type="InterPro" id="IPR010987">
    <property type="entry name" value="Glutathione-S-Trfase_C-like"/>
</dbReference>
<dbReference type="InterPro" id="IPR036249">
    <property type="entry name" value="Thioredoxin-like_sf"/>
</dbReference>
<dbReference type="GO" id="GO:0004364">
    <property type="term" value="F:glutathione transferase activity"/>
    <property type="evidence" value="ECO:0007669"/>
    <property type="project" value="UniProtKB-EC"/>
</dbReference>
<dbReference type="Gene3D" id="3.40.30.10">
    <property type="entry name" value="Glutaredoxin"/>
    <property type="match status" value="1"/>
</dbReference>
<keyword evidence="2" id="KW-0808">Transferase</keyword>
<evidence type="ECO:0000313" key="8">
    <source>
        <dbReference type="Proteomes" id="UP001221142"/>
    </source>
</evidence>
<dbReference type="PROSITE" id="PS50404">
    <property type="entry name" value="GST_NTER"/>
    <property type="match status" value="1"/>
</dbReference>
<proteinExistence type="inferred from homology"/>
<comment type="caution">
    <text evidence="7">The sequence shown here is derived from an EMBL/GenBank/DDBJ whole genome shotgun (WGS) entry which is preliminary data.</text>
</comment>
<dbReference type="PANTHER" id="PTHR43900:SF3">
    <property type="entry name" value="GLUTATHIONE S-TRANSFERASE RHO"/>
    <property type="match status" value="1"/>
</dbReference>
<evidence type="ECO:0000313" key="7">
    <source>
        <dbReference type="EMBL" id="KAJ7610149.1"/>
    </source>
</evidence>
<dbReference type="GO" id="GO:0006749">
    <property type="term" value="P:glutathione metabolic process"/>
    <property type="evidence" value="ECO:0007669"/>
    <property type="project" value="TreeGrafter"/>
</dbReference>
<dbReference type="GO" id="GO:0043295">
    <property type="term" value="F:glutathione binding"/>
    <property type="evidence" value="ECO:0007669"/>
    <property type="project" value="TreeGrafter"/>
</dbReference>
<reference evidence="7" key="1">
    <citation type="submission" date="2023-03" db="EMBL/GenBank/DDBJ databases">
        <title>Massive genome expansion in bonnet fungi (Mycena s.s.) driven by repeated elements and novel gene families across ecological guilds.</title>
        <authorList>
            <consortium name="Lawrence Berkeley National Laboratory"/>
            <person name="Harder C.B."/>
            <person name="Miyauchi S."/>
            <person name="Viragh M."/>
            <person name="Kuo A."/>
            <person name="Thoen E."/>
            <person name="Andreopoulos B."/>
            <person name="Lu D."/>
            <person name="Skrede I."/>
            <person name="Drula E."/>
            <person name="Henrissat B."/>
            <person name="Morin E."/>
            <person name="Kohler A."/>
            <person name="Barry K."/>
            <person name="LaButti K."/>
            <person name="Morin E."/>
            <person name="Salamov A."/>
            <person name="Lipzen A."/>
            <person name="Mereny Z."/>
            <person name="Hegedus B."/>
            <person name="Baldrian P."/>
            <person name="Stursova M."/>
            <person name="Weitz H."/>
            <person name="Taylor A."/>
            <person name="Grigoriev I.V."/>
            <person name="Nagy L.G."/>
            <person name="Martin F."/>
            <person name="Kauserud H."/>
        </authorList>
    </citation>
    <scope>NUCLEOTIDE SEQUENCE</scope>
    <source>
        <strain evidence="7">9284</strain>
    </source>
</reference>
<dbReference type="SFLD" id="SFLDG01154">
    <property type="entry name" value="Main.5:_Phi-like"/>
    <property type="match status" value="1"/>
</dbReference>
<evidence type="ECO:0000256" key="4">
    <source>
        <dbReference type="RuleBase" id="RU003494"/>
    </source>
</evidence>
<comment type="similarity">
    <text evidence="4">Belongs to the GST superfamily.</text>
</comment>
<evidence type="ECO:0000256" key="2">
    <source>
        <dbReference type="ARBA" id="ARBA00022679"/>
    </source>
</evidence>
<name>A0AAD7FBJ9_9AGAR</name>
<dbReference type="AlphaFoldDB" id="A0AAD7FBJ9"/>
<dbReference type="Pfam" id="PF02798">
    <property type="entry name" value="GST_N"/>
    <property type="match status" value="1"/>
</dbReference>
<dbReference type="FunFam" id="3.40.30.10:FF:000016">
    <property type="entry name" value="Glutathione S-transferase F2"/>
    <property type="match status" value="1"/>
</dbReference>
<dbReference type="InterPro" id="IPR004046">
    <property type="entry name" value="GST_C"/>
</dbReference>
<dbReference type="SFLD" id="SFLDS00019">
    <property type="entry name" value="Glutathione_Transferase_(cytos"/>
    <property type="match status" value="1"/>
</dbReference>
<dbReference type="Proteomes" id="UP001221142">
    <property type="component" value="Unassembled WGS sequence"/>
</dbReference>
<gene>
    <name evidence="7" type="ORF">FB45DRAFT_942830</name>
</gene>
<dbReference type="SUPFAM" id="SSF52833">
    <property type="entry name" value="Thioredoxin-like"/>
    <property type="match status" value="1"/>
</dbReference>
<evidence type="ECO:0000256" key="3">
    <source>
        <dbReference type="ARBA" id="ARBA00047960"/>
    </source>
</evidence>
<sequence length="219" mass="24457">MVLKLVGAPVSTCTRRVATVLVEKKVPFEFIPIDMSKGEHKAASFVSNQPFGQVPYIDDDGFILYESRAIGRYLCDKYPDQGAKLVPALNDVKGRALFEQAASNEYQNFDPLAYRACFEMIFKKRRGLTPDPAVFEQLITALAAKLEAYEIILGKQKYLAGDEITLADLFHIPYATTLALAGTDIMSKQGPNVTRWYKELSERPSWVAVKDGVQSMSSY</sequence>
<dbReference type="EMBL" id="JARKIF010000036">
    <property type="protein sequence ID" value="KAJ7610149.1"/>
    <property type="molecule type" value="Genomic_DNA"/>
</dbReference>
<evidence type="ECO:0000256" key="1">
    <source>
        <dbReference type="ARBA" id="ARBA00012452"/>
    </source>
</evidence>
<dbReference type="Pfam" id="PF00043">
    <property type="entry name" value="GST_C"/>
    <property type="match status" value="1"/>
</dbReference>
<accession>A0AAD7FBJ9</accession>
<dbReference type="InterPro" id="IPR004045">
    <property type="entry name" value="Glutathione_S-Trfase_N"/>
</dbReference>
<dbReference type="InterPro" id="IPR040079">
    <property type="entry name" value="Glutathione_S-Trfase"/>
</dbReference>
<organism evidence="7 8">
    <name type="scientific">Roridomyces roridus</name>
    <dbReference type="NCBI Taxonomy" id="1738132"/>
    <lineage>
        <taxon>Eukaryota</taxon>
        <taxon>Fungi</taxon>
        <taxon>Dikarya</taxon>
        <taxon>Basidiomycota</taxon>
        <taxon>Agaricomycotina</taxon>
        <taxon>Agaricomycetes</taxon>
        <taxon>Agaricomycetidae</taxon>
        <taxon>Agaricales</taxon>
        <taxon>Marasmiineae</taxon>
        <taxon>Mycenaceae</taxon>
        <taxon>Roridomyces</taxon>
    </lineage>
</organism>
<protein>
    <recommendedName>
        <fullName evidence="1">glutathione transferase</fullName>
        <ecNumber evidence="1">2.5.1.18</ecNumber>
    </recommendedName>
</protein>
<dbReference type="Gene3D" id="1.20.1050.10">
    <property type="match status" value="1"/>
</dbReference>
<dbReference type="PANTHER" id="PTHR43900">
    <property type="entry name" value="GLUTATHIONE S-TRANSFERASE RHO"/>
    <property type="match status" value="1"/>
</dbReference>
<dbReference type="CDD" id="cd03053">
    <property type="entry name" value="GST_N_Phi"/>
    <property type="match status" value="1"/>
</dbReference>
<feature type="domain" description="GST C-terminal" evidence="6">
    <location>
        <begin position="91"/>
        <end position="219"/>
    </location>
</feature>
<evidence type="ECO:0000259" key="5">
    <source>
        <dbReference type="PROSITE" id="PS50404"/>
    </source>
</evidence>
<dbReference type="GO" id="GO:0005737">
    <property type="term" value="C:cytoplasm"/>
    <property type="evidence" value="ECO:0007669"/>
    <property type="project" value="TreeGrafter"/>
</dbReference>
<dbReference type="InterPro" id="IPR036282">
    <property type="entry name" value="Glutathione-S-Trfase_C_sf"/>
</dbReference>
<keyword evidence="8" id="KW-1185">Reference proteome</keyword>
<dbReference type="PROSITE" id="PS50405">
    <property type="entry name" value="GST_CTER"/>
    <property type="match status" value="1"/>
</dbReference>
<comment type="catalytic activity">
    <reaction evidence="3">
        <text>RX + glutathione = an S-substituted glutathione + a halide anion + H(+)</text>
        <dbReference type="Rhea" id="RHEA:16437"/>
        <dbReference type="ChEBI" id="CHEBI:15378"/>
        <dbReference type="ChEBI" id="CHEBI:16042"/>
        <dbReference type="ChEBI" id="CHEBI:17792"/>
        <dbReference type="ChEBI" id="CHEBI:57925"/>
        <dbReference type="ChEBI" id="CHEBI:90779"/>
        <dbReference type="EC" id="2.5.1.18"/>
    </reaction>
</comment>
<dbReference type="SFLD" id="SFLDG00358">
    <property type="entry name" value="Main_(cytGST)"/>
    <property type="match status" value="1"/>
</dbReference>
<evidence type="ECO:0000259" key="6">
    <source>
        <dbReference type="PROSITE" id="PS50405"/>
    </source>
</evidence>